<proteinExistence type="inferred from homology"/>
<dbReference type="Proteomes" id="UP000033847">
    <property type="component" value="Unassembled WGS sequence"/>
</dbReference>
<dbReference type="PANTHER" id="PTHR43174:SF1">
    <property type="entry name" value="UDP-N-ACETYLGLUCOSAMINE 2-EPIMERASE"/>
    <property type="match status" value="1"/>
</dbReference>
<evidence type="ECO:0000256" key="1">
    <source>
        <dbReference type="RuleBase" id="RU003513"/>
    </source>
</evidence>
<dbReference type="SUPFAM" id="SSF53756">
    <property type="entry name" value="UDP-Glycosyltransferase/glycogen phosphorylase"/>
    <property type="match status" value="1"/>
</dbReference>
<dbReference type="InterPro" id="IPR003331">
    <property type="entry name" value="UDP_GlcNAc_Epimerase_2_dom"/>
</dbReference>
<protein>
    <submittedName>
        <fullName evidence="3">UDP-N-acetylglucosamine 2-epimerase</fullName>
    </submittedName>
</protein>
<keyword evidence="1" id="KW-0413">Isomerase</keyword>
<name>A0A0G1BDB9_UNCKA</name>
<gene>
    <name evidence="3" type="ORF">UV00_C0037G0005</name>
</gene>
<dbReference type="GO" id="GO:0016853">
    <property type="term" value="F:isomerase activity"/>
    <property type="evidence" value="ECO:0007669"/>
    <property type="project" value="UniProtKB-KW"/>
</dbReference>
<dbReference type="AlphaFoldDB" id="A0A0G1BDB9"/>
<reference evidence="3 4" key="1">
    <citation type="journal article" date="2015" name="Nature">
        <title>rRNA introns, odd ribosomes, and small enigmatic genomes across a large radiation of phyla.</title>
        <authorList>
            <person name="Brown C.T."/>
            <person name="Hug L.A."/>
            <person name="Thomas B.C."/>
            <person name="Sharon I."/>
            <person name="Castelle C.J."/>
            <person name="Singh A."/>
            <person name="Wilkins M.J."/>
            <person name="Williams K.H."/>
            <person name="Banfield J.F."/>
        </authorList>
    </citation>
    <scope>NUCLEOTIDE SEQUENCE [LARGE SCALE GENOMIC DNA]</scope>
</reference>
<comment type="similarity">
    <text evidence="1">Belongs to the UDP-N-acetylglucosamine 2-epimerase family.</text>
</comment>
<dbReference type="CDD" id="cd03786">
    <property type="entry name" value="GTB_UDP-GlcNAc_2-Epimerase"/>
    <property type="match status" value="1"/>
</dbReference>
<evidence type="ECO:0000313" key="4">
    <source>
        <dbReference type="Proteomes" id="UP000033847"/>
    </source>
</evidence>
<dbReference type="Gene3D" id="3.40.50.2000">
    <property type="entry name" value="Glycogen Phosphorylase B"/>
    <property type="match status" value="2"/>
</dbReference>
<dbReference type="EMBL" id="LCCU01000037">
    <property type="protein sequence ID" value="KKS35483.1"/>
    <property type="molecule type" value="Genomic_DNA"/>
</dbReference>
<dbReference type="InterPro" id="IPR029767">
    <property type="entry name" value="WecB-like"/>
</dbReference>
<dbReference type="NCBIfam" id="TIGR00236">
    <property type="entry name" value="wecB"/>
    <property type="match status" value="1"/>
</dbReference>
<evidence type="ECO:0000259" key="2">
    <source>
        <dbReference type="Pfam" id="PF02350"/>
    </source>
</evidence>
<dbReference type="PANTHER" id="PTHR43174">
    <property type="entry name" value="UDP-N-ACETYLGLUCOSAMINE 2-EPIMERASE"/>
    <property type="match status" value="1"/>
</dbReference>
<feature type="non-terminal residue" evidence="3">
    <location>
        <position position="298"/>
    </location>
</feature>
<comment type="caution">
    <text evidence="3">The sequence shown here is derived from an EMBL/GenBank/DDBJ whole genome shotgun (WGS) entry which is preliminary data.</text>
</comment>
<sequence>MVTTKRRRTKIGIILGTRPEIIKLSPIVQVCQEQKANFFILHTNQHYSENMDRIFFKDLELPEPKYNLNIQERLHGKMIGRMIVGIEEVLIKEKPDWILVQGDTNTVLSGALAASKLNVKIGHVEAGLRSYDRTMPEEINRIVVDHIADALFCPTKKQANIAGNEGIPASKIFVTGNTIVDAVFRGKKILEKGRLADKYKGERFALLTLHRPSNVDDCETLFRILEAVRSAAVKNNLKIYFPMHPRTRKNLETFKINLDPNTFKLIEPVGFLEMLTLEQSAKVILTDSGGVQEEACIL</sequence>
<dbReference type="Pfam" id="PF02350">
    <property type="entry name" value="Epimerase_2"/>
    <property type="match status" value="1"/>
</dbReference>
<dbReference type="PATRIC" id="fig|1619138.3.peg.1023"/>
<accession>A0A0G1BDB9</accession>
<evidence type="ECO:0000313" key="3">
    <source>
        <dbReference type="EMBL" id="KKS35483.1"/>
    </source>
</evidence>
<organism evidence="3 4">
    <name type="scientific">candidate division WWE3 bacterium GW2011_GWF1_42_14</name>
    <dbReference type="NCBI Taxonomy" id="1619138"/>
    <lineage>
        <taxon>Bacteria</taxon>
        <taxon>Katanobacteria</taxon>
    </lineage>
</organism>
<feature type="domain" description="UDP-N-acetylglucosamine 2-epimerase" evidence="2">
    <location>
        <begin position="33"/>
        <end position="298"/>
    </location>
</feature>